<gene>
    <name evidence="5" type="ORF">H7T88_21885</name>
</gene>
<dbReference type="InterPro" id="IPR023346">
    <property type="entry name" value="Lysozyme-like_dom_sf"/>
</dbReference>
<dbReference type="InterPro" id="IPR051018">
    <property type="entry name" value="Bacteriophage_GH24"/>
</dbReference>
<name>A0ABS7KNW3_9BACL</name>
<protein>
    <recommendedName>
        <fullName evidence="4">Lysozyme</fullName>
        <ecNumber evidence="4">3.2.1.17</ecNumber>
    </recommendedName>
</protein>
<dbReference type="InterPro" id="IPR023347">
    <property type="entry name" value="Lysozyme_dom_sf"/>
</dbReference>
<dbReference type="InterPro" id="IPR002196">
    <property type="entry name" value="Glyco_hydro_24"/>
</dbReference>
<dbReference type="Gene3D" id="1.10.530.40">
    <property type="match status" value="1"/>
</dbReference>
<keyword evidence="4" id="KW-0326">Glycosidase</keyword>
<comment type="catalytic activity">
    <reaction evidence="4">
        <text>Hydrolysis of (1-&gt;4)-beta-linkages between N-acetylmuramic acid and N-acetyl-D-glucosamine residues in a peptidoglycan and between N-acetyl-D-glucosamine residues in chitodextrins.</text>
        <dbReference type="EC" id="3.2.1.17"/>
    </reaction>
</comment>
<evidence type="ECO:0000313" key="6">
    <source>
        <dbReference type="Proteomes" id="UP000706031"/>
    </source>
</evidence>
<keyword evidence="2 4" id="KW-0081">Bacteriolytic enzyme</keyword>
<proteinExistence type="inferred from homology"/>
<keyword evidence="1 4" id="KW-0929">Antimicrobial</keyword>
<keyword evidence="6" id="KW-1185">Reference proteome</keyword>
<keyword evidence="4" id="KW-0378">Hydrolase</keyword>
<dbReference type="SUPFAM" id="SSF53955">
    <property type="entry name" value="Lysozyme-like"/>
    <property type="match status" value="1"/>
</dbReference>
<dbReference type="InterPro" id="IPR033907">
    <property type="entry name" value="Endolysin_autolysin"/>
</dbReference>
<comment type="similarity">
    <text evidence="4">Belongs to the glycosyl hydrolase 24 family.</text>
</comment>
<dbReference type="Proteomes" id="UP000706031">
    <property type="component" value="Unassembled WGS sequence"/>
</dbReference>
<evidence type="ECO:0000256" key="1">
    <source>
        <dbReference type="ARBA" id="ARBA00022529"/>
    </source>
</evidence>
<evidence type="ECO:0000256" key="3">
    <source>
        <dbReference type="ARBA" id="ARBA00023200"/>
    </source>
</evidence>
<organism evidence="5 6">
    <name type="scientific">Paenibacillus cucumis</name>
    <name type="common">ex Kampfer et al. 2016</name>
    <dbReference type="NCBI Taxonomy" id="1776858"/>
    <lineage>
        <taxon>Bacteria</taxon>
        <taxon>Bacillati</taxon>
        <taxon>Bacillota</taxon>
        <taxon>Bacilli</taxon>
        <taxon>Bacillales</taxon>
        <taxon>Paenibacillaceae</taxon>
        <taxon>Paenibacillus</taxon>
    </lineage>
</organism>
<sequence>MANQSLGSGGADLIKSHEGFSLKFYGDPYGYPTVGWGHLITKTKTYTKNTTGNPNDSLLTQAQANALSTSLGLNYTSPISQSQANTFFTNDTASAVAAVNNLTLPTGMYFSQSQFDALVSLVFNGGAGVLNTNDVKKLLEYNQVYPSFYGPLSNDEIDQCSKLVSKAFSYDRNLQRRRNEEATLFCKGQWYTHKYPVYTL</sequence>
<dbReference type="PANTHER" id="PTHR38107">
    <property type="match status" value="1"/>
</dbReference>
<dbReference type="CDD" id="cd00737">
    <property type="entry name" value="lyz_endolysin_autolysin"/>
    <property type="match status" value="1"/>
</dbReference>
<dbReference type="PANTHER" id="PTHR38107:SF3">
    <property type="entry name" value="LYSOZYME RRRD-RELATED"/>
    <property type="match status" value="1"/>
</dbReference>
<dbReference type="Pfam" id="PF00959">
    <property type="entry name" value="Phage_lysozyme"/>
    <property type="match status" value="1"/>
</dbReference>
<dbReference type="EC" id="3.2.1.17" evidence="4"/>
<dbReference type="RefSeq" id="WP_221790292.1">
    <property type="nucleotide sequence ID" value="NZ_JACLIC010000039.1"/>
</dbReference>
<comment type="caution">
    <text evidence="5">The sequence shown here is derived from an EMBL/GenBank/DDBJ whole genome shotgun (WGS) entry which is preliminary data.</text>
</comment>
<evidence type="ECO:0000313" key="5">
    <source>
        <dbReference type="EMBL" id="MBY0205862.1"/>
    </source>
</evidence>
<reference evidence="5 6" key="1">
    <citation type="submission" date="2020-08" db="EMBL/GenBank/DDBJ databases">
        <title>Fungal Genomes of the International Space Station.</title>
        <authorList>
            <person name="Seuylemezian A."/>
            <person name="Singh N.K."/>
            <person name="Wood J."/>
            <person name="Venkateswaran K."/>
        </authorList>
    </citation>
    <scope>NUCLEOTIDE SEQUENCE [LARGE SCALE GENOMIC DNA]</scope>
    <source>
        <strain evidence="5 6">S/N-304-OC-R4</strain>
    </source>
</reference>
<dbReference type="EMBL" id="JACLIC010000039">
    <property type="protein sequence ID" value="MBY0205862.1"/>
    <property type="molecule type" value="Genomic_DNA"/>
</dbReference>
<keyword evidence="3" id="KW-1035">Host cytoplasm</keyword>
<evidence type="ECO:0000256" key="4">
    <source>
        <dbReference type="RuleBase" id="RU003788"/>
    </source>
</evidence>
<accession>A0ABS7KNW3</accession>
<evidence type="ECO:0000256" key="2">
    <source>
        <dbReference type="ARBA" id="ARBA00022638"/>
    </source>
</evidence>